<dbReference type="Gene3D" id="3.10.20.90">
    <property type="entry name" value="Phosphatidylinositol 3-kinase Catalytic Subunit, Chain A, domain 1"/>
    <property type="match status" value="1"/>
</dbReference>
<dbReference type="Pfam" id="PF11976">
    <property type="entry name" value="Rad60-SLD"/>
    <property type="match status" value="1"/>
</dbReference>
<dbReference type="STRING" id="157652.A0A371F2U8"/>
<keyword evidence="3" id="KW-1185">Reference proteome</keyword>
<feature type="non-terminal residue" evidence="2">
    <location>
        <position position="1"/>
    </location>
</feature>
<proteinExistence type="predicted"/>
<evidence type="ECO:0000313" key="3">
    <source>
        <dbReference type="Proteomes" id="UP000257109"/>
    </source>
</evidence>
<dbReference type="OrthoDB" id="442921at2759"/>
<dbReference type="PANTHER" id="PTHR10562">
    <property type="entry name" value="SMALL UBIQUITIN-RELATED MODIFIER"/>
    <property type="match status" value="1"/>
</dbReference>
<gene>
    <name evidence="2" type="primary">SUMO2</name>
    <name evidence="2" type="ORF">CR513_47877</name>
</gene>
<reference evidence="2" key="1">
    <citation type="submission" date="2018-05" db="EMBL/GenBank/DDBJ databases">
        <title>Draft genome of Mucuna pruriens seed.</title>
        <authorList>
            <person name="Nnadi N.E."/>
            <person name="Vos R."/>
            <person name="Hasami M.H."/>
            <person name="Devisetty U.K."/>
            <person name="Aguiy J.C."/>
        </authorList>
    </citation>
    <scope>NUCLEOTIDE SEQUENCE [LARGE SCALE GENOMIC DNA]</scope>
    <source>
        <strain evidence="2">JCA_2017</strain>
    </source>
</reference>
<organism evidence="2 3">
    <name type="scientific">Mucuna pruriens</name>
    <name type="common">Velvet bean</name>
    <name type="synonym">Dolichos pruriens</name>
    <dbReference type="NCBI Taxonomy" id="157652"/>
    <lineage>
        <taxon>Eukaryota</taxon>
        <taxon>Viridiplantae</taxon>
        <taxon>Streptophyta</taxon>
        <taxon>Embryophyta</taxon>
        <taxon>Tracheophyta</taxon>
        <taxon>Spermatophyta</taxon>
        <taxon>Magnoliopsida</taxon>
        <taxon>eudicotyledons</taxon>
        <taxon>Gunneridae</taxon>
        <taxon>Pentapetalae</taxon>
        <taxon>rosids</taxon>
        <taxon>fabids</taxon>
        <taxon>Fabales</taxon>
        <taxon>Fabaceae</taxon>
        <taxon>Papilionoideae</taxon>
        <taxon>50 kb inversion clade</taxon>
        <taxon>NPAAA clade</taxon>
        <taxon>indigoferoid/millettioid clade</taxon>
        <taxon>Phaseoleae</taxon>
        <taxon>Mucuna</taxon>
    </lineage>
</organism>
<dbReference type="Proteomes" id="UP000257109">
    <property type="component" value="Unassembled WGS sequence"/>
</dbReference>
<dbReference type="InterPro" id="IPR029071">
    <property type="entry name" value="Ubiquitin-like_domsf"/>
</dbReference>
<evidence type="ECO:0000259" key="1">
    <source>
        <dbReference type="PROSITE" id="PS50053"/>
    </source>
</evidence>
<protein>
    <submittedName>
        <fullName evidence="2">Small ubiquitin-related modifier 2</fullName>
    </submittedName>
</protein>
<name>A0A371F2U8_MUCPR</name>
<dbReference type="InterPro" id="IPR000626">
    <property type="entry name" value="Ubiquitin-like_dom"/>
</dbReference>
<dbReference type="CDD" id="cd01763">
    <property type="entry name" value="Ubl_SUMO_like"/>
    <property type="match status" value="1"/>
</dbReference>
<sequence>MTKIERRTWLQDLRENAEMMWLLMLTISASQSEIRQILSSHFYVLCCTPSKEGRQLFFKVVQDLELVKVFKDFCDRRNMEYETVRFLYDGAHINGRQTPKMLNMENGAEIFAARQQLGGGVATLLYSHVFNRSF</sequence>
<dbReference type="InterPro" id="IPR022617">
    <property type="entry name" value="Rad60/SUMO-like_dom"/>
</dbReference>
<accession>A0A371F2U8</accession>
<comment type="caution">
    <text evidence="2">The sequence shown here is derived from an EMBL/GenBank/DDBJ whole genome shotgun (WGS) entry which is preliminary data.</text>
</comment>
<feature type="domain" description="Ubiquitin-like" evidence="1">
    <location>
        <begin position="23"/>
        <end position="119"/>
    </location>
</feature>
<dbReference type="PROSITE" id="PS50053">
    <property type="entry name" value="UBIQUITIN_2"/>
    <property type="match status" value="1"/>
</dbReference>
<dbReference type="SUPFAM" id="SSF54236">
    <property type="entry name" value="Ubiquitin-like"/>
    <property type="match status" value="1"/>
</dbReference>
<dbReference type="EMBL" id="QJKJ01010837">
    <property type="protein sequence ID" value="RDX72612.1"/>
    <property type="molecule type" value="Genomic_DNA"/>
</dbReference>
<evidence type="ECO:0000313" key="2">
    <source>
        <dbReference type="EMBL" id="RDX72612.1"/>
    </source>
</evidence>
<dbReference type="AlphaFoldDB" id="A0A371F2U8"/>